<evidence type="ECO:0000313" key="2">
    <source>
        <dbReference type="Proteomes" id="UP001438490"/>
    </source>
</evidence>
<reference evidence="1 2" key="1">
    <citation type="submission" date="2024-03" db="EMBL/GenBank/DDBJ databases">
        <title>Isolation and characterization of a phage collection against Pseudomonas putida.</title>
        <authorList>
            <person name="Brauer A."/>
            <person name="Rosendahl S."/>
            <person name="Kangsep A."/>
            <person name="Rikberg R."/>
            <person name="Lewanczyk A.C."/>
            <person name="Horak R."/>
            <person name="Tamman H."/>
        </authorList>
    </citation>
    <scope>NUCLEOTIDE SEQUENCE [LARGE SCALE GENOMIC DNA]</scope>
</reference>
<sequence>MLATQEMLEKYRILSERNRNHPVGTELYFYDQYCKGYRPGVVTHVIKHYAAVYYVLDVPVGPPINDSYLDMKSAFVVRTRDQLEDDEIYKGGK</sequence>
<accession>A0AAX4MYG9</accession>
<dbReference type="EMBL" id="PP496413">
    <property type="protein sequence ID" value="WYV99114.1"/>
    <property type="molecule type" value="Genomic_DNA"/>
</dbReference>
<proteinExistence type="predicted"/>
<organism evidence="1 2">
    <name type="scientific">Pseudomonas phage vB_PpuM-Amme-3</name>
    <dbReference type="NCBI Taxonomy" id="3132617"/>
    <lineage>
        <taxon>Viruses</taxon>
        <taxon>Duplodnaviria</taxon>
        <taxon>Heunggongvirae</taxon>
        <taxon>Uroviricota</taxon>
        <taxon>Caudoviricetes</taxon>
        <taxon>Vandenendeviridae</taxon>
        <taxon>Gorskivirinae</taxon>
        <taxon>Tartuvirus</taxon>
        <taxon>Tartuvirus amme3</taxon>
    </lineage>
</organism>
<protein>
    <submittedName>
        <fullName evidence="1">Uncharacterized protein</fullName>
    </submittedName>
</protein>
<name>A0AAX4MYG9_9CAUD</name>
<keyword evidence="2" id="KW-1185">Reference proteome</keyword>
<dbReference type="Proteomes" id="UP001438490">
    <property type="component" value="Segment"/>
</dbReference>
<evidence type="ECO:0000313" key="1">
    <source>
        <dbReference type="EMBL" id="WYV99114.1"/>
    </source>
</evidence>
<gene>
    <name evidence="1" type="ORF">Amme3_00118</name>
</gene>